<dbReference type="PANTHER" id="PTHR30345">
    <property type="entry name" value="RIBOSE-5-PHOSPHATE ISOMERASE B"/>
    <property type="match status" value="1"/>
</dbReference>
<gene>
    <name evidence="2" type="ORF">AUJ23_00570</name>
</gene>
<dbReference type="EMBL" id="MNVC01000007">
    <property type="protein sequence ID" value="OIO20307.1"/>
    <property type="molecule type" value="Genomic_DNA"/>
</dbReference>
<name>A0A1J4UAJ8_9BACT</name>
<proteinExistence type="inferred from homology"/>
<dbReference type="Pfam" id="PF02502">
    <property type="entry name" value="LacAB_rpiB"/>
    <property type="match status" value="1"/>
</dbReference>
<dbReference type="NCBIfam" id="NF004051">
    <property type="entry name" value="PRK05571.1"/>
    <property type="match status" value="1"/>
</dbReference>
<dbReference type="PIRSF" id="PIRSF005384">
    <property type="entry name" value="RpiB_LacA_B"/>
    <property type="match status" value="1"/>
</dbReference>
<sequence length="150" mass="16973">MYSKKLYIASDHGGYNLKKRLIRYIENELSLKIEDLGPYEHVEDDDYPDYVIPLARKVVEDDARGIVICKNGIGVSMAVNKTKGIRCGVGYNIAVAETMMTDDNTNVLALAAHLSSDEHAMAITKKWLDTEFSGDDRHVRRLQKVEKNEK</sequence>
<dbReference type="GO" id="GO:0019316">
    <property type="term" value="P:D-allose catabolic process"/>
    <property type="evidence" value="ECO:0007669"/>
    <property type="project" value="TreeGrafter"/>
</dbReference>
<dbReference type="GO" id="GO:0009052">
    <property type="term" value="P:pentose-phosphate shunt, non-oxidative branch"/>
    <property type="evidence" value="ECO:0007669"/>
    <property type="project" value="TreeGrafter"/>
</dbReference>
<reference evidence="2 3" key="1">
    <citation type="journal article" date="2016" name="Environ. Microbiol.">
        <title>Genomic resolution of a cold subsurface aquifer community provides metabolic insights for novel microbes adapted to high CO concentrations.</title>
        <authorList>
            <person name="Probst A.J."/>
            <person name="Castelle C.J."/>
            <person name="Singh A."/>
            <person name="Brown C.T."/>
            <person name="Anantharaman K."/>
            <person name="Sharon I."/>
            <person name="Hug L.A."/>
            <person name="Burstein D."/>
            <person name="Emerson J.B."/>
            <person name="Thomas B.C."/>
            <person name="Banfield J.F."/>
        </authorList>
    </citation>
    <scope>NUCLEOTIDE SEQUENCE [LARGE SCALE GENOMIC DNA]</scope>
    <source>
        <strain evidence="2">CG1_02_32_51</strain>
    </source>
</reference>
<dbReference type="NCBIfam" id="TIGR00689">
    <property type="entry name" value="rpiB_lacA_lacB"/>
    <property type="match status" value="1"/>
</dbReference>
<evidence type="ECO:0008006" key="4">
    <source>
        <dbReference type="Google" id="ProtNLM"/>
    </source>
</evidence>
<dbReference type="SUPFAM" id="SSF89623">
    <property type="entry name" value="Ribose/Galactose isomerase RpiB/AlsB"/>
    <property type="match status" value="1"/>
</dbReference>
<dbReference type="Proteomes" id="UP000181941">
    <property type="component" value="Unassembled WGS sequence"/>
</dbReference>
<dbReference type="InterPro" id="IPR003500">
    <property type="entry name" value="RpiB_LacA_LacB"/>
</dbReference>
<dbReference type="Gene3D" id="3.40.1400.10">
    <property type="entry name" value="Sugar-phosphate isomerase, RpiB/LacA/LacB"/>
    <property type="match status" value="1"/>
</dbReference>
<dbReference type="InterPro" id="IPR036569">
    <property type="entry name" value="RpiB_LacA_LacB_sf"/>
</dbReference>
<evidence type="ECO:0000256" key="1">
    <source>
        <dbReference type="ARBA" id="ARBA00008754"/>
    </source>
</evidence>
<dbReference type="STRING" id="1805238.AUJ23_00570"/>
<organism evidence="2 3">
    <name type="scientific">Candidatus Magasanikbacteria bacterium CG1_02_32_51</name>
    <dbReference type="NCBI Taxonomy" id="1805238"/>
    <lineage>
        <taxon>Bacteria</taxon>
        <taxon>Candidatus Magasanikiibacteriota</taxon>
    </lineage>
</organism>
<dbReference type="AlphaFoldDB" id="A0A1J4UAJ8"/>
<comment type="caution">
    <text evidence="2">The sequence shown here is derived from an EMBL/GenBank/DDBJ whole genome shotgun (WGS) entry which is preliminary data.</text>
</comment>
<comment type="similarity">
    <text evidence="1">Belongs to the LacAB/RpiB family.</text>
</comment>
<evidence type="ECO:0000313" key="3">
    <source>
        <dbReference type="Proteomes" id="UP000181941"/>
    </source>
</evidence>
<dbReference type="PANTHER" id="PTHR30345:SF0">
    <property type="entry name" value="DNA DAMAGE-REPAIR_TOLERATION PROTEIN DRT102"/>
    <property type="match status" value="1"/>
</dbReference>
<dbReference type="GO" id="GO:0004751">
    <property type="term" value="F:ribose-5-phosphate isomerase activity"/>
    <property type="evidence" value="ECO:0007669"/>
    <property type="project" value="TreeGrafter"/>
</dbReference>
<evidence type="ECO:0000313" key="2">
    <source>
        <dbReference type="EMBL" id="OIO20307.1"/>
    </source>
</evidence>
<protein>
    <recommendedName>
        <fullName evidence="4">Ribose-5-phosphate isomerase</fullName>
    </recommendedName>
</protein>
<accession>A0A1J4UAJ8</accession>